<organism evidence="2 3">
    <name type="scientific">Periconia digitata</name>
    <dbReference type="NCBI Taxonomy" id="1303443"/>
    <lineage>
        <taxon>Eukaryota</taxon>
        <taxon>Fungi</taxon>
        <taxon>Dikarya</taxon>
        <taxon>Ascomycota</taxon>
        <taxon>Pezizomycotina</taxon>
        <taxon>Dothideomycetes</taxon>
        <taxon>Pleosporomycetidae</taxon>
        <taxon>Pleosporales</taxon>
        <taxon>Massarineae</taxon>
        <taxon>Periconiaceae</taxon>
        <taxon>Periconia</taxon>
    </lineage>
</organism>
<accession>A0A9W4UM23</accession>
<dbReference type="OrthoDB" id="5089392at2759"/>
<keyword evidence="3" id="KW-1185">Reference proteome</keyword>
<feature type="compositionally biased region" description="Basic and acidic residues" evidence="1">
    <location>
        <begin position="167"/>
        <end position="184"/>
    </location>
</feature>
<feature type="compositionally biased region" description="Polar residues" evidence="1">
    <location>
        <begin position="1"/>
        <end position="20"/>
    </location>
</feature>
<evidence type="ECO:0000256" key="1">
    <source>
        <dbReference type="SAM" id="MobiDB-lite"/>
    </source>
</evidence>
<dbReference type="AlphaFoldDB" id="A0A9W4UM23"/>
<protein>
    <submittedName>
        <fullName evidence="2">Uncharacterized protein</fullName>
    </submittedName>
</protein>
<evidence type="ECO:0000313" key="2">
    <source>
        <dbReference type="EMBL" id="CAI6338671.1"/>
    </source>
</evidence>
<comment type="caution">
    <text evidence="2">The sequence shown here is derived from an EMBL/GenBank/DDBJ whole genome shotgun (WGS) entry which is preliminary data.</text>
</comment>
<dbReference type="EMBL" id="CAOQHR010000008">
    <property type="protein sequence ID" value="CAI6338671.1"/>
    <property type="molecule type" value="Genomic_DNA"/>
</dbReference>
<evidence type="ECO:0000313" key="3">
    <source>
        <dbReference type="Proteomes" id="UP001152607"/>
    </source>
</evidence>
<proteinExistence type="predicted"/>
<sequence>MKDQQLYSKPVNSRDLTSRLTRIKKSHSVPNDGDAISRLPQFSREQRTGTSSSSSSMDISRLPRFSKSTTTSTTGSDDSIGIGRLPVMRTEPLTRTHMQSVEVAPGEFSKPRLNGARKRRAKSSSSAGSTDEFRYYGRHANSWLFNDFSISGTVKKGFGKVFSGRGGEGDEGNKETEQDEKTER</sequence>
<gene>
    <name evidence="2" type="ORF">PDIGIT_LOCUS11803</name>
</gene>
<feature type="region of interest" description="Disordered" evidence="1">
    <location>
        <begin position="159"/>
        <end position="184"/>
    </location>
</feature>
<name>A0A9W4UM23_9PLEO</name>
<feature type="region of interest" description="Disordered" evidence="1">
    <location>
        <begin position="1"/>
        <end position="132"/>
    </location>
</feature>
<reference evidence="2" key="1">
    <citation type="submission" date="2023-01" db="EMBL/GenBank/DDBJ databases">
        <authorList>
            <person name="Van Ghelder C."/>
            <person name="Rancurel C."/>
        </authorList>
    </citation>
    <scope>NUCLEOTIDE SEQUENCE</scope>
    <source>
        <strain evidence="2">CNCM I-4278</strain>
    </source>
</reference>
<dbReference type="Proteomes" id="UP001152607">
    <property type="component" value="Unassembled WGS sequence"/>
</dbReference>
<feature type="compositionally biased region" description="Low complexity" evidence="1">
    <location>
        <begin position="68"/>
        <end position="83"/>
    </location>
</feature>